<dbReference type="Proteomes" id="UP000321083">
    <property type="component" value="Unassembled WGS sequence"/>
</dbReference>
<reference evidence="1 2" key="1">
    <citation type="submission" date="2019-08" db="EMBL/GenBank/DDBJ databases">
        <title>100 year-old enigma solved: identification of Planctomyces bekefii, the type genus and species of the phylum Planctomycetes.</title>
        <authorList>
            <person name="Svetlana D.N."/>
            <person name="Overmann J."/>
        </authorList>
    </citation>
    <scope>NUCLEOTIDE SEQUENCE [LARGE SCALE GENOMIC DNA]</scope>
    <source>
        <strain evidence="1">Phe10_nw2017</strain>
    </source>
</reference>
<sequence length="253" mass="27699">MWGSTMEGPNGKFIQSTAEMFGRFAAELMPKLVVWQQRLTADPSQLAAVEEEVQRAFSRGAGMSVAALVSVVLQSKELVAAAEKTRREYSIPLAKGRDRTMEVKLSGGSVMWVTSAYCEPKRGTSRDSDEKPSGLHIALAQFGFGKKVSPGVESRIARQSALCPSFDSATKELNRDGMDLDVKTTRRVALQCGDDLLKLRTRQLEQWRAGKLLSTNELAGKRVTVQIDGVALKFAGNFAKRTAGKKHTAKTDF</sequence>
<gene>
    <name evidence="1" type="ORF">E3A20_17110</name>
</gene>
<comment type="caution">
    <text evidence="1">The sequence shown here is derived from an EMBL/GenBank/DDBJ whole genome shotgun (WGS) entry which is preliminary data.</text>
</comment>
<reference evidence="1 2" key="2">
    <citation type="submission" date="2019-08" db="EMBL/GenBank/DDBJ databases">
        <authorList>
            <person name="Henke P."/>
        </authorList>
    </citation>
    <scope>NUCLEOTIDE SEQUENCE [LARGE SCALE GENOMIC DNA]</scope>
    <source>
        <strain evidence="1">Phe10_nw2017</strain>
    </source>
</reference>
<evidence type="ECO:0000313" key="1">
    <source>
        <dbReference type="EMBL" id="TWW09163.1"/>
    </source>
</evidence>
<protein>
    <submittedName>
        <fullName evidence="1">Uncharacterized protein</fullName>
    </submittedName>
</protein>
<name>A0A5C6M4P0_9PLAN</name>
<organism evidence="1 2">
    <name type="scientific">Planctomyces bekefii</name>
    <dbReference type="NCBI Taxonomy" id="1653850"/>
    <lineage>
        <taxon>Bacteria</taxon>
        <taxon>Pseudomonadati</taxon>
        <taxon>Planctomycetota</taxon>
        <taxon>Planctomycetia</taxon>
        <taxon>Planctomycetales</taxon>
        <taxon>Planctomycetaceae</taxon>
        <taxon>Planctomyces</taxon>
    </lineage>
</organism>
<proteinExistence type="predicted"/>
<accession>A0A5C6M4P0</accession>
<evidence type="ECO:0000313" key="2">
    <source>
        <dbReference type="Proteomes" id="UP000321083"/>
    </source>
</evidence>
<dbReference type="EMBL" id="SRHE01000363">
    <property type="protein sequence ID" value="TWW09163.1"/>
    <property type="molecule type" value="Genomic_DNA"/>
</dbReference>
<dbReference type="AlphaFoldDB" id="A0A5C6M4P0"/>
<keyword evidence="2" id="KW-1185">Reference proteome</keyword>